<reference evidence="5" key="2">
    <citation type="submission" date="2025-09" db="UniProtKB">
        <authorList>
            <consortium name="Ensembl"/>
        </authorList>
    </citation>
    <scope>IDENTIFICATION</scope>
</reference>
<evidence type="ECO:0000256" key="2">
    <source>
        <dbReference type="SAM" id="Coils"/>
    </source>
</evidence>
<dbReference type="AlphaFoldDB" id="A0A3Q2QCP9"/>
<feature type="coiled-coil region" evidence="2">
    <location>
        <begin position="704"/>
        <end position="757"/>
    </location>
</feature>
<dbReference type="PANTHER" id="PTHR22741">
    <property type="entry name" value="P140CAP/SNIP-RELATED"/>
    <property type="match status" value="1"/>
</dbReference>
<dbReference type="Proteomes" id="UP000265000">
    <property type="component" value="Unplaced"/>
</dbReference>
<feature type="region of interest" description="Disordered" evidence="3">
    <location>
        <begin position="301"/>
        <end position="372"/>
    </location>
</feature>
<feature type="compositionally biased region" description="Basic and acidic residues" evidence="3">
    <location>
        <begin position="580"/>
        <end position="590"/>
    </location>
</feature>
<organism evidence="5 6">
    <name type="scientific">Fundulus heteroclitus</name>
    <name type="common">Killifish</name>
    <name type="synonym">Mummichog</name>
    <dbReference type="NCBI Taxonomy" id="8078"/>
    <lineage>
        <taxon>Eukaryota</taxon>
        <taxon>Metazoa</taxon>
        <taxon>Chordata</taxon>
        <taxon>Craniata</taxon>
        <taxon>Vertebrata</taxon>
        <taxon>Euteleostomi</taxon>
        <taxon>Actinopterygii</taxon>
        <taxon>Neopterygii</taxon>
        <taxon>Teleostei</taxon>
        <taxon>Neoteleostei</taxon>
        <taxon>Acanthomorphata</taxon>
        <taxon>Ovalentaria</taxon>
        <taxon>Atherinomorphae</taxon>
        <taxon>Cyprinodontiformes</taxon>
        <taxon>Fundulidae</taxon>
        <taxon>Fundulus</taxon>
    </lineage>
</organism>
<evidence type="ECO:0000259" key="4">
    <source>
        <dbReference type="Pfam" id="PF03915"/>
    </source>
</evidence>
<evidence type="ECO:0000256" key="3">
    <source>
        <dbReference type="SAM" id="MobiDB-lite"/>
    </source>
</evidence>
<name>A0A3Q2QCP9_FUNHE</name>
<dbReference type="GO" id="GO:0005737">
    <property type="term" value="C:cytoplasm"/>
    <property type="evidence" value="ECO:0007669"/>
    <property type="project" value="TreeGrafter"/>
</dbReference>
<protein>
    <submittedName>
        <fullName evidence="5">SRC kinase signaling inhibitor 1</fullName>
    </submittedName>
</protein>
<proteinExistence type="predicted"/>
<feature type="compositionally biased region" description="Basic and acidic residues" evidence="3">
    <location>
        <begin position="1041"/>
        <end position="1052"/>
    </location>
</feature>
<evidence type="ECO:0000256" key="1">
    <source>
        <dbReference type="ARBA" id="ARBA00023054"/>
    </source>
</evidence>
<dbReference type="Pfam" id="PF03915">
    <property type="entry name" value="AIP3"/>
    <property type="match status" value="1"/>
</dbReference>
<feature type="compositionally biased region" description="Polar residues" evidence="3">
    <location>
        <begin position="954"/>
        <end position="971"/>
    </location>
</feature>
<keyword evidence="6" id="KW-1185">Reference proteome</keyword>
<evidence type="ECO:0000313" key="6">
    <source>
        <dbReference type="Proteomes" id="UP000265000"/>
    </source>
</evidence>
<dbReference type="InterPro" id="IPR022782">
    <property type="entry name" value="AIP3-like_C"/>
</dbReference>
<dbReference type="GO" id="GO:0061001">
    <property type="term" value="P:regulation of dendritic spine morphogenesis"/>
    <property type="evidence" value="ECO:0007669"/>
    <property type="project" value="TreeGrafter"/>
</dbReference>
<accession>A0A3Q2QCP9</accession>
<feature type="region of interest" description="Disordered" evidence="3">
    <location>
        <begin position="480"/>
        <end position="561"/>
    </location>
</feature>
<dbReference type="Ensembl" id="ENSFHET00000007992.1">
    <property type="protein sequence ID" value="ENSFHEP00000024364.1"/>
    <property type="gene ID" value="ENSFHEG00000006156.1"/>
</dbReference>
<feature type="region of interest" description="Disordered" evidence="3">
    <location>
        <begin position="811"/>
        <end position="884"/>
    </location>
</feature>
<feature type="compositionally biased region" description="Pro residues" evidence="3">
    <location>
        <begin position="1009"/>
        <end position="1018"/>
    </location>
</feature>
<feature type="region of interest" description="Disordered" evidence="3">
    <location>
        <begin position="953"/>
        <end position="1085"/>
    </location>
</feature>
<feature type="compositionally biased region" description="Polar residues" evidence="3">
    <location>
        <begin position="591"/>
        <end position="602"/>
    </location>
</feature>
<dbReference type="GO" id="GO:0014069">
    <property type="term" value="C:postsynaptic density"/>
    <property type="evidence" value="ECO:0007669"/>
    <property type="project" value="TreeGrafter"/>
</dbReference>
<feature type="region of interest" description="Disordered" evidence="3">
    <location>
        <begin position="577"/>
        <end position="616"/>
    </location>
</feature>
<feature type="compositionally biased region" description="Low complexity" evidence="3">
    <location>
        <begin position="316"/>
        <end position="339"/>
    </location>
</feature>
<feature type="compositionally biased region" description="Basic and acidic residues" evidence="3">
    <location>
        <begin position="552"/>
        <end position="561"/>
    </location>
</feature>
<dbReference type="InterPro" id="IPR051825">
    <property type="entry name" value="SRCIN1"/>
</dbReference>
<feature type="domain" description="Actin interacting protein 3-like C-terminal" evidence="4">
    <location>
        <begin position="201"/>
        <end position="275"/>
    </location>
</feature>
<dbReference type="Gene3D" id="1.20.58.1540">
    <property type="entry name" value="Actin interacting protein 3, C-terminal domain"/>
    <property type="match status" value="1"/>
</dbReference>
<reference evidence="5" key="1">
    <citation type="submission" date="2025-08" db="UniProtKB">
        <authorList>
            <consortium name="Ensembl"/>
        </authorList>
    </citation>
    <scope>IDENTIFICATION</scope>
</reference>
<feature type="compositionally biased region" description="Polar residues" evidence="3">
    <location>
        <begin position="303"/>
        <end position="315"/>
    </location>
</feature>
<sequence length="1131" mass="125270">MCLLAHLCTNTQINPSHVSLLANAGACYPKQDPERGGSHMISTDDLEYPREYRTLGNSGRRFSNVGLVHTSEHRHTVSAAQSLEALTNLHKADMERKRDAFMDHLKSKYQHPHHNPPSPSPSHASMRDFFLLIRSPRHSQSTQSGLADQAAKLSFASAESLETMSEADMPLGFNRMNRFRQSLPLSRSASQNKLRSPGVLFLQYGDETRRVHITHELSSMDTLHALIVHMFPQKLTAGMLKSPNTAILIKDEARNVFYELEDVRDIQDRSVIKIYRKEPIYASYPAAAHLANGDLRRDMVYSSRESSPTRRLNTLPSSSASAPSGSPSRSRLSYSGGRAPSFSGNHPQHEQPRHPHHPPGGHGANMGLSPSPSAILERRDVKPDEEVSAKKLALMKNEALYADPYSLMNEGRLSIASTQSLAAIGDPFSYPVTTGLYRRGSVRSLSTYSAAALQGDLEDSFYKPGGSLYSDTYSSATLGMGFRMPPSSPQKIPDMQLRDRDSYSTSPRPSPVRQTFRKDSASSSVFVESPKSRPSSNSEPGFGPSLSGQDADTSRSRMEAMEKQIASLTGLVQSVLTRAPDSDSTEKTETNSDGSATGTANTPSAPLALMPPPPSNTTPVNGVGRLQMKLHLHGLQQNATDLRKQLGQLRKIQMENQDSVRSLLKRTEAELNVRVADALRKQEDPLQRQRLLVEEERLKYLNEEELIIQQLHDLEKSVEEIQKESSVNHKLVTVQELEEKAAVLRKLGETLTELKNQFPSLQSKMRVVLRVEVEAVKFLKEEPHRLDALLKRCKTITDTLATMRKQANEGVWKKQDNFSSPSSKHNDDLQKFSGFDIPTSPPITINDIGGGNSLSNWSPHSSLSRGLGNPSGHHKDNHPPIPHKGKALEELERRAAADKALSMEVRLAAERDWEEKRASLTQYSAQDINRLLEETQAELMKAIPDLDFAAKQIKPSSNTPSTQNPQSGASTTEHRSSKPQNKLSAKEGGSRRGSDELTVPRYRTEKPSKSPPPPPPRRSFPSSPGVTSRSGEPLIPGKSIKKSESEENDGLKPHIKLRRTMSENPRPASTPPTLASGEKEQGEEEKIAAELEVNQTRVKNFKIKVCQSCEDTGQKHTYTKGHHNPAQHMIK</sequence>
<keyword evidence="1 2" id="KW-0175">Coiled coil</keyword>
<feature type="compositionally biased region" description="Low complexity" evidence="3">
    <location>
        <begin position="853"/>
        <end position="864"/>
    </location>
</feature>
<dbReference type="GO" id="GO:0015629">
    <property type="term" value="C:actin cytoskeleton"/>
    <property type="evidence" value="ECO:0007669"/>
    <property type="project" value="TreeGrafter"/>
</dbReference>
<feature type="compositionally biased region" description="Polar residues" evidence="3">
    <location>
        <begin position="521"/>
        <end position="539"/>
    </location>
</feature>
<dbReference type="GeneTree" id="ENSGT00940000157961"/>
<feature type="compositionally biased region" description="Basic and acidic residues" evidence="3">
    <location>
        <begin position="984"/>
        <end position="995"/>
    </location>
</feature>
<evidence type="ECO:0000313" key="5">
    <source>
        <dbReference type="Ensembl" id="ENSFHEP00000024364.1"/>
    </source>
</evidence>
<dbReference type="PANTHER" id="PTHR22741:SF5">
    <property type="entry name" value="SRC KINASE SIGNALING INHIBITOR 1"/>
    <property type="match status" value="1"/>
</dbReference>